<keyword evidence="4" id="KW-1185">Reference proteome</keyword>
<feature type="chain" id="PRO_5040484296" evidence="2">
    <location>
        <begin position="21"/>
        <end position="117"/>
    </location>
</feature>
<keyword evidence="1" id="KW-1133">Transmembrane helix</keyword>
<dbReference type="GeneID" id="73352246"/>
<protein>
    <submittedName>
        <fullName evidence="3">Uncharacterized protein</fullName>
    </submittedName>
</protein>
<proteinExistence type="predicted"/>
<evidence type="ECO:0000256" key="2">
    <source>
        <dbReference type="SAM" id="SignalP"/>
    </source>
</evidence>
<feature type="signal peptide" evidence="2">
    <location>
        <begin position="1"/>
        <end position="20"/>
    </location>
</feature>
<organism evidence="3 4">
    <name type="scientific">Colletotrichum lupini</name>
    <dbReference type="NCBI Taxonomy" id="145971"/>
    <lineage>
        <taxon>Eukaryota</taxon>
        <taxon>Fungi</taxon>
        <taxon>Dikarya</taxon>
        <taxon>Ascomycota</taxon>
        <taxon>Pezizomycotina</taxon>
        <taxon>Sordariomycetes</taxon>
        <taxon>Hypocreomycetidae</taxon>
        <taxon>Glomerellales</taxon>
        <taxon>Glomerellaceae</taxon>
        <taxon>Colletotrichum</taxon>
        <taxon>Colletotrichum acutatum species complex</taxon>
    </lineage>
</organism>
<evidence type="ECO:0000256" key="1">
    <source>
        <dbReference type="SAM" id="Phobius"/>
    </source>
</evidence>
<gene>
    <name evidence="3" type="ORF">CLUP02_18334</name>
</gene>
<sequence length="117" mass="12661">MESTGSGASFLLVLLSHTWKIGFPVLAPISSPNISPDKAVLVTVLAPVLAAFLARQNQNRQNHVLKPGARTRCWNKVLEQGQSKPVSLFINRNYYRIACQGGVKGITSHGFAMTPSS</sequence>
<keyword evidence="2" id="KW-0732">Signal</keyword>
<name>A0A9Q8SG92_9PEZI</name>
<feature type="transmembrane region" description="Helical" evidence="1">
    <location>
        <begin position="36"/>
        <end position="54"/>
    </location>
</feature>
<keyword evidence="1" id="KW-0472">Membrane</keyword>
<reference evidence="3" key="1">
    <citation type="journal article" date="2021" name="Mol. Plant Microbe Interact.">
        <title>Complete Genome Sequence of the Plant-Pathogenic Fungus Colletotrichum lupini.</title>
        <authorList>
            <person name="Baroncelli R."/>
            <person name="Pensec F."/>
            <person name="Da Lio D."/>
            <person name="Boufleur T."/>
            <person name="Vicente I."/>
            <person name="Sarrocco S."/>
            <person name="Picot A."/>
            <person name="Baraldi E."/>
            <person name="Sukno S."/>
            <person name="Thon M."/>
            <person name="Le Floch G."/>
        </authorList>
    </citation>
    <scope>NUCLEOTIDE SEQUENCE</scope>
    <source>
        <strain evidence="3">IMI 504893</strain>
    </source>
</reference>
<evidence type="ECO:0000313" key="3">
    <source>
        <dbReference type="EMBL" id="UQC76819.1"/>
    </source>
</evidence>
<dbReference type="AlphaFoldDB" id="A0A9Q8SG92"/>
<keyword evidence="1" id="KW-0812">Transmembrane</keyword>
<dbReference type="RefSeq" id="XP_049138460.1">
    <property type="nucleotide sequence ID" value="XM_049297236.1"/>
</dbReference>
<dbReference type="Proteomes" id="UP000830671">
    <property type="component" value="Chromosome 10"/>
</dbReference>
<accession>A0A9Q8SG92</accession>
<dbReference type="KEGG" id="clup:CLUP02_18334"/>
<evidence type="ECO:0000313" key="4">
    <source>
        <dbReference type="Proteomes" id="UP000830671"/>
    </source>
</evidence>
<dbReference type="EMBL" id="CP019472">
    <property type="protein sequence ID" value="UQC76819.1"/>
    <property type="molecule type" value="Genomic_DNA"/>
</dbReference>